<comment type="caution">
    <text evidence="2">The sequence shown here is derived from an EMBL/GenBank/DDBJ whole genome shotgun (WGS) entry which is preliminary data.</text>
</comment>
<name>A0A834TH27_9FABA</name>
<dbReference type="EMBL" id="JAAIUW010000008">
    <property type="protein sequence ID" value="KAF7821948.1"/>
    <property type="molecule type" value="Genomic_DNA"/>
</dbReference>
<dbReference type="PANTHER" id="PTHR37610">
    <property type="entry name" value="CCHC-TYPE DOMAIN-CONTAINING PROTEIN"/>
    <property type="match status" value="1"/>
</dbReference>
<reference evidence="2" key="1">
    <citation type="submission" date="2020-09" db="EMBL/GenBank/DDBJ databases">
        <title>Genome-Enabled Discovery of Anthraquinone Biosynthesis in Senna tora.</title>
        <authorList>
            <person name="Kang S.-H."/>
            <person name="Pandey R.P."/>
            <person name="Lee C.-M."/>
            <person name="Sim J.-S."/>
            <person name="Jeong J.-T."/>
            <person name="Choi B.-S."/>
            <person name="Jung M."/>
            <person name="Ginzburg D."/>
            <person name="Zhao K."/>
            <person name="Won S.Y."/>
            <person name="Oh T.-J."/>
            <person name="Yu Y."/>
            <person name="Kim N.-H."/>
            <person name="Lee O.R."/>
            <person name="Lee T.-H."/>
            <person name="Bashyal P."/>
            <person name="Kim T.-S."/>
            <person name="Lee W.-H."/>
            <person name="Kawkins C."/>
            <person name="Kim C.-K."/>
            <person name="Kim J.S."/>
            <person name="Ahn B.O."/>
            <person name="Rhee S.Y."/>
            <person name="Sohng J.K."/>
        </authorList>
    </citation>
    <scope>NUCLEOTIDE SEQUENCE</scope>
    <source>
        <tissue evidence="2">Leaf</tissue>
    </source>
</reference>
<accession>A0A834TH27</accession>
<evidence type="ECO:0000313" key="3">
    <source>
        <dbReference type="Proteomes" id="UP000634136"/>
    </source>
</evidence>
<evidence type="ECO:0000313" key="2">
    <source>
        <dbReference type="EMBL" id="KAF7821948.1"/>
    </source>
</evidence>
<protein>
    <recommendedName>
        <fullName evidence="1">Retroviral polymerase SH3-like domain-containing protein</fullName>
    </recommendedName>
</protein>
<dbReference type="Pfam" id="PF25597">
    <property type="entry name" value="SH3_retrovirus"/>
    <property type="match status" value="1"/>
</dbReference>
<organism evidence="2 3">
    <name type="scientific">Senna tora</name>
    <dbReference type="NCBI Taxonomy" id="362788"/>
    <lineage>
        <taxon>Eukaryota</taxon>
        <taxon>Viridiplantae</taxon>
        <taxon>Streptophyta</taxon>
        <taxon>Embryophyta</taxon>
        <taxon>Tracheophyta</taxon>
        <taxon>Spermatophyta</taxon>
        <taxon>Magnoliopsida</taxon>
        <taxon>eudicotyledons</taxon>
        <taxon>Gunneridae</taxon>
        <taxon>Pentapetalae</taxon>
        <taxon>rosids</taxon>
        <taxon>fabids</taxon>
        <taxon>Fabales</taxon>
        <taxon>Fabaceae</taxon>
        <taxon>Caesalpinioideae</taxon>
        <taxon>Cassia clade</taxon>
        <taxon>Senna</taxon>
    </lineage>
</organism>
<dbReference type="OrthoDB" id="687178at2759"/>
<feature type="domain" description="Retroviral polymerase SH3-like" evidence="1">
    <location>
        <begin position="328"/>
        <end position="360"/>
    </location>
</feature>
<dbReference type="InterPro" id="IPR057670">
    <property type="entry name" value="SH3_retrovirus"/>
</dbReference>
<proteinExistence type="predicted"/>
<dbReference type="AlphaFoldDB" id="A0A834TH27"/>
<keyword evidence="3" id="KW-1185">Reference proteome</keyword>
<sequence length="454" mass="52169">MTSHHNWERIPPRFSQMETNLEWHCFINGTVQKPTDAAEYEVWKPIDSMVKSWLTSSISKEISESLIHCDSAFALWKELEERFGTSCGPQLYHVQREMIGRKGVFQQVDAVPHGTQSILRSSQRKNPEFGSHAYRAYNMAIQLERQREANLTYGGTNADSPLEDPHVEKTEQGNQMAVLSMLMKELSKVMKGGSSESVNFAQLAKDLNMTVVFNSQQCLKQDLKTRRTLAKGKVDGNLYLLDTRNSRIETSSKKHCNSVASCKTCTWHNRLGHCPFTVLKQIEEIKGSYKEKCIFINATYFLTIVDDHSRVTWVFLIQHKHMVPQLLGYKAYKVYDMVNDKLHISRDVVFFEDLFPFQEKHKTTELTPPTIVPSSGNNEVPQGEDEWIDDQLNEQTDEATGEASNNTPLSKLKKKEKEKVWCGVVWWLARFKDGWSLITSHNGFRLSVNYGVYE</sequence>
<dbReference type="PANTHER" id="PTHR37610:SF40">
    <property type="entry name" value="OS01G0909600 PROTEIN"/>
    <property type="match status" value="1"/>
</dbReference>
<dbReference type="Proteomes" id="UP000634136">
    <property type="component" value="Unassembled WGS sequence"/>
</dbReference>
<gene>
    <name evidence="2" type="ORF">G2W53_027403</name>
</gene>
<evidence type="ECO:0000259" key="1">
    <source>
        <dbReference type="Pfam" id="PF25597"/>
    </source>
</evidence>